<organism evidence="1 2">
    <name type="scientific">Streptantibioticus ferralitis</name>
    <dbReference type="NCBI Taxonomy" id="236510"/>
    <lineage>
        <taxon>Bacteria</taxon>
        <taxon>Bacillati</taxon>
        <taxon>Actinomycetota</taxon>
        <taxon>Actinomycetes</taxon>
        <taxon>Kitasatosporales</taxon>
        <taxon>Streptomycetaceae</taxon>
        <taxon>Streptantibioticus</taxon>
    </lineage>
</organism>
<keyword evidence="2" id="KW-1185">Reference proteome</keyword>
<dbReference type="InterPro" id="IPR007410">
    <property type="entry name" value="LpqE-like"/>
</dbReference>
<dbReference type="RefSeq" id="WP_275810727.1">
    <property type="nucleotide sequence ID" value="NZ_BAAANM010000019.1"/>
</dbReference>
<dbReference type="SUPFAM" id="SSF110087">
    <property type="entry name" value="DR1885-like metal-binding protein"/>
    <property type="match status" value="1"/>
</dbReference>
<proteinExistence type="predicted"/>
<dbReference type="Pfam" id="PF04314">
    <property type="entry name" value="PCuAC"/>
    <property type="match status" value="1"/>
</dbReference>
<reference evidence="1 2" key="1">
    <citation type="submission" date="2023-03" db="EMBL/GenBank/DDBJ databases">
        <title>Draft genome sequence of type strain Streptomyces ferralitis JCM 14344.</title>
        <authorList>
            <person name="Klaysubun C."/>
            <person name="Duangmal K."/>
        </authorList>
    </citation>
    <scope>NUCLEOTIDE SEQUENCE [LARGE SCALE GENOMIC DNA]</scope>
    <source>
        <strain evidence="1 2">JCM 14344</strain>
    </source>
</reference>
<evidence type="ECO:0000313" key="1">
    <source>
        <dbReference type="EMBL" id="MDF2255727.1"/>
    </source>
</evidence>
<dbReference type="Proteomes" id="UP001220022">
    <property type="component" value="Unassembled WGS sequence"/>
</dbReference>
<dbReference type="InterPro" id="IPR036182">
    <property type="entry name" value="PCuAC_sf"/>
</dbReference>
<gene>
    <name evidence="1" type="ORF">P2L57_08315</name>
</gene>
<dbReference type="Gene3D" id="2.60.40.1890">
    <property type="entry name" value="PCu(A)C copper chaperone"/>
    <property type="match status" value="1"/>
</dbReference>
<name>A0ABT5YVU3_9ACTN</name>
<dbReference type="EMBL" id="JARHTQ010000004">
    <property type="protein sequence ID" value="MDF2255727.1"/>
    <property type="molecule type" value="Genomic_DNA"/>
</dbReference>
<evidence type="ECO:0000313" key="2">
    <source>
        <dbReference type="Proteomes" id="UP001220022"/>
    </source>
</evidence>
<dbReference type="InterPro" id="IPR058248">
    <property type="entry name" value="Lxx211020-like"/>
</dbReference>
<dbReference type="PANTHER" id="PTHR36302">
    <property type="entry name" value="BLR7088 PROTEIN"/>
    <property type="match status" value="1"/>
</dbReference>
<accession>A0ABT5YVU3</accession>
<comment type="caution">
    <text evidence="1">The sequence shown here is derived from an EMBL/GenBank/DDBJ whole genome shotgun (WGS) entry which is preliminary data.</text>
</comment>
<sequence>MSRAVRAGTALAPLIAGAAALALLCGWVMAGGAGRARPVRVADGVILIPTGGAGAETAVFFTVRNPGDVSDQLTGASWQFPGPVALRRHQHLGSAGRSLATAALPVPARGELAMAPMTGDLVVTVPSALRTGQRVRFALRFRYGPRVQVDAVAMPAGCWRGGGADPAGCR</sequence>
<dbReference type="PANTHER" id="PTHR36302:SF1">
    <property type="entry name" value="COPPER CHAPERONE PCU(A)C"/>
    <property type="match status" value="1"/>
</dbReference>
<protein>
    <submittedName>
        <fullName evidence="1">Copper chaperone PCu(A)C</fullName>
    </submittedName>
</protein>